<gene>
    <name evidence="6" type="primary">Piso0_002092</name>
    <name evidence="6" type="ORF">GNLVRS01_PISO0J04497g</name>
</gene>
<dbReference type="SUPFAM" id="SSF52283">
    <property type="entry name" value="Formate/glycerate dehydrogenase catalytic domain-like"/>
    <property type="match status" value="1"/>
</dbReference>
<dbReference type="GO" id="GO:0016618">
    <property type="term" value="F:hydroxypyruvate reductase [NAD(P)H] activity"/>
    <property type="evidence" value="ECO:0007669"/>
    <property type="project" value="TreeGrafter"/>
</dbReference>
<dbReference type="GO" id="GO:0051287">
    <property type="term" value="F:NAD binding"/>
    <property type="evidence" value="ECO:0007669"/>
    <property type="project" value="InterPro"/>
</dbReference>
<dbReference type="AlphaFoldDB" id="G8YBN8"/>
<keyword evidence="7" id="KW-1185">Reference proteome</keyword>
<dbReference type="Pfam" id="PF02826">
    <property type="entry name" value="2-Hacid_dh_C"/>
    <property type="match status" value="1"/>
</dbReference>
<dbReference type="Proteomes" id="UP000005222">
    <property type="component" value="Chromosome J"/>
</dbReference>
<dbReference type="CDD" id="cd12168">
    <property type="entry name" value="Mand_dh_like"/>
    <property type="match status" value="1"/>
</dbReference>
<accession>G8YBN8</accession>
<dbReference type="InParanoid" id="G8YBN8"/>
<dbReference type="GO" id="GO:0030267">
    <property type="term" value="F:glyoxylate reductase (NADPH) activity"/>
    <property type="evidence" value="ECO:0007669"/>
    <property type="project" value="TreeGrafter"/>
</dbReference>
<dbReference type="InterPro" id="IPR029752">
    <property type="entry name" value="D-isomer_DH_CS1"/>
</dbReference>
<dbReference type="PANTHER" id="PTHR10996">
    <property type="entry name" value="2-HYDROXYACID DEHYDROGENASE-RELATED"/>
    <property type="match status" value="1"/>
</dbReference>
<protein>
    <submittedName>
        <fullName evidence="6">Piso0_002092 protein</fullName>
    </submittedName>
</protein>
<keyword evidence="2 3" id="KW-0560">Oxidoreductase</keyword>
<dbReference type="Pfam" id="PF00389">
    <property type="entry name" value="2-Hacid_dh"/>
    <property type="match status" value="1"/>
</dbReference>
<evidence type="ECO:0000256" key="3">
    <source>
        <dbReference type="RuleBase" id="RU003719"/>
    </source>
</evidence>
<dbReference type="OMA" id="HMGTETC"/>
<dbReference type="EMBL" id="FO082050">
    <property type="protein sequence ID" value="CCE82369.1"/>
    <property type="molecule type" value="Genomic_DNA"/>
</dbReference>
<evidence type="ECO:0000259" key="4">
    <source>
        <dbReference type="Pfam" id="PF00389"/>
    </source>
</evidence>
<feature type="domain" description="D-isomer specific 2-hydroxyacid dehydrogenase NAD-binding" evidence="5">
    <location>
        <begin position="122"/>
        <end position="301"/>
    </location>
</feature>
<dbReference type="SUPFAM" id="SSF51735">
    <property type="entry name" value="NAD(P)-binding Rossmann-fold domains"/>
    <property type="match status" value="1"/>
</dbReference>
<dbReference type="OrthoDB" id="9991913at2759"/>
<organism evidence="6 7">
    <name type="scientific">Pichia sorbitophila (strain ATCC MYA-4447 / BCRC 22081 / CBS 7064 / NBRC 10061 / NRRL Y-12695)</name>
    <name type="common">Hybrid yeast</name>
    <dbReference type="NCBI Taxonomy" id="559304"/>
    <lineage>
        <taxon>Eukaryota</taxon>
        <taxon>Fungi</taxon>
        <taxon>Dikarya</taxon>
        <taxon>Ascomycota</taxon>
        <taxon>Saccharomycotina</taxon>
        <taxon>Pichiomycetes</taxon>
        <taxon>Debaryomycetaceae</taxon>
        <taxon>Millerozyma</taxon>
    </lineage>
</organism>
<dbReference type="Gene3D" id="3.40.50.720">
    <property type="entry name" value="NAD(P)-binding Rossmann-like Domain"/>
    <property type="match status" value="2"/>
</dbReference>
<proteinExistence type="inferred from homology"/>
<evidence type="ECO:0000313" key="6">
    <source>
        <dbReference type="EMBL" id="CCE82369.1"/>
    </source>
</evidence>
<sequence length="340" mass="37669">MTKSKPLVLHMNPVRYAHESWAKMNDIAEVVFIKEYSREQFIEDLHGKFNNVIAIGRGYLTKELVGPFDEELISHFPPSLKYIAHQGAGYDQVSVSALTEKNILLSHCPDVINNSTADTNLYLLLGAMRNFEAGRRRLYDGKWPTGGFGAGAKVGWCPKQKILGIIGMGGIGQAFRDRAVPLGFQKIVYYNRKRLPKGEEKDSQYISSLDELVKVADVISVNCPLNKSTYHLIDASLIGKMKFGVIIVNTARGSVIDEEALVENLKSGKVAAAGLDVFENEPDVSKDLLDLPNVLALPHMGTHAIQTVYEMEQSVVDNIYEGLVSNTMITIVPEQKNLFS</sequence>
<dbReference type="PROSITE" id="PS00670">
    <property type="entry name" value="D_2_HYDROXYACID_DH_2"/>
    <property type="match status" value="1"/>
</dbReference>
<dbReference type="InterPro" id="IPR006140">
    <property type="entry name" value="D-isomer_DH_NAD-bd"/>
</dbReference>
<evidence type="ECO:0000259" key="5">
    <source>
        <dbReference type="Pfam" id="PF02826"/>
    </source>
</evidence>
<dbReference type="STRING" id="559304.G8YBN8"/>
<dbReference type="PANTHER" id="PTHR10996:SF257">
    <property type="entry name" value="GLYOXYLATE REDUCTASE 1"/>
    <property type="match status" value="1"/>
</dbReference>
<comment type="similarity">
    <text evidence="1 3">Belongs to the D-isomer specific 2-hydroxyacid dehydrogenase family.</text>
</comment>
<dbReference type="InterPro" id="IPR036291">
    <property type="entry name" value="NAD(P)-bd_dom_sf"/>
</dbReference>
<evidence type="ECO:0000313" key="7">
    <source>
        <dbReference type="Proteomes" id="UP000005222"/>
    </source>
</evidence>
<dbReference type="PROSITE" id="PS00671">
    <property type="entry name" value="D_2_HYDROXYACID_DH_3"/>
    <property type="match status" value="1"/>
</dbReference>
<evidence type="ECO:0000256" key="2">
    <source>
        <dbReference type="ARBA" id="ARBA00023002"/>
    </source>
</evidence>
<evidence type="ECO:0000256" key="1">
    <source>
        <dbReference type="ARBA" id="ARBA00005854"/>
    </source>
</evidence>
<dbReference type="eggNOG" id="KOG0069">
    <property type="taxonomic scope" value="Eukaryota"/>
</dbReference>
<name>G8YBN8_PICSO</name>
<reference evidence="6 7" key="1">
    <citation type="journal article" date="2012" name="G3 (Bethesda)">
        <title>Pichia sorbitophila, an interspecies yeast hybrid reveals early steps of genome resolution following polyploidization.</title>
        <authorList>
            <person name="Leh Louis V."/>
            <person name="Despons L."/>
            <person name="Friedrich A."/>
            <person name="Martin T."/>
            <person name="Durrens P."/>
            <person name="Casaregola S."/>
            <person name="Neuveglise C."/>
            <person name="Fairhead C."/>
            <person name="Marck C."/>
            <person name="Cruz J.A."/>
            <person name="Straub M.L."/>
            <person name="Kugler V."/>
            <person name="Sacerdot C."/>
            <person name="Uzunov Z."/>
            <person name="Thierry A."/>
            <person name="Weiss S."/>
            <person name="Bleykasten C."/>
            <person name="De Montigny J."/>
            <person name="Jacques N."/>
            <person name="Jung P."/>
            <person name="Lemaire M."/>
            <person name="Mallet S."/>
            <person name="Morel G."/>
            <person name="Richard G.F."/>
            <person name="Sarkar A."/>
            <person name="Savel G."/>
            <person name="Schacherer J."/>
            <person name="Seret M.L."/>
            <person name="Talla E."/>
            <person name="Samson G."/>
            <person name="Jubin C."/>
            <person name="Poulain J."/>
            <person name="Vacherie B."/>
            <person name="Barbe V."/>
            <person name="Pelletier E."/>
            <person name="Sherman D.J."/>
            <person name="Westhof E."/>
            <person name="Weissenbach J."/>
            <person name="Baret P.V."/>
            <person name="Wincker P."/>
            <person name="Gaillardin C."/>
            <person name="Dujon B."/>
            <person name="Souciet J.L."/>
        </authorList>
    </citation>
    <scope>NUCLEOTIDE SEQUENCE [LARGE SCALE GENOMIC DNA]</scope>
    <source>
        <strain evidence="7">ATCC MYA-4447 / BCRC 22081 / CBS 7064 / NBRC 10061 / NRRL Y-12695</strain>
    </source>
</reference>
<dbReference type="GO" id="GO:0005829">
    <property type="term" value="C:cytosol"/>
    <property type="evidence" value="ECO:0007669"/>
    <property type="project" value="TreeGrafter"/>
</dbReference>
<feature type="domain" description="D-isomer specific 2-hydroxyacid dehydrogenase catalytic" evidence="4">
    <location>
        <begin position="22"/>
        <end position="332"/>
    </location>
</feature>
<dbReference type="HOGENOM" id="CLU_019796_1_2_1"/>
<dbReference type="InterPro" id="IPR050223">
    <property type="entry name" value="D-isomer_2-hydroxyacid_DH"/>
</dbReference>
<dbReference type="PROSITE" id="PS00065">
    <property type="entry name" value="D_2_HYDROXYACID_DH_1"/>
    <property type="match status" value="1"/>
</dbReference>
<dbReference type="InterPro" id="IPR029753">
    <property type="entry name" value="D-isomer_DH_CS"/>
</dbReference>
<dbReference type="FunFam" id="3.40.50.720:FF:000026">
    <property type="entry name" value="Glyoxylate/hydroxypyruvate reductase B"/>
    <property type="match status" value="1"/>
</dbReference>
<dbReference type="InterPro" id="IPR006139">
    <property type="entry name" value="D-isomer_2_OHA_DH_cat_dom"/>
</dbReference>